<dbReference type="AlphaFoldDB" id="W2JCM3"/>
<organism evidence="1 2">
    <name type="scientific">Phytophthora nicotianae</name>
    <name type="common">Potato buckeye rot agent</name>
    <name type="synonym">Phytophthora parasitica</name>
    <dbReference type="NCBI Taxonomy" id="4792"/>
    <lineage>
        <taxon>Eukaryota</taxon>
        <taxon>Sar</taxon>
        <taxon>Stramenopiles</taxon>
        <taxon>Oomycota</taxon>
        <taxon>Peronosporomycetes</taxon>
        <taxon>Peronosporales</taxon>
        <taxon>Peronosporaceae</taxon>
        <taxon>Phytophthora</taxon>
    </lineage>
</organism>
<gene>
    <name evidence="1" type="ORF">L916_05998</name>
</gene>
<protein>
    <recommendedName>
        <fullName evidence="3">HTH psq-type domain-containing protein</fullName>
    </recommendedName>
</protein>
<dbReference type="EMBL" id="KI672147">
    <property type="protein sequence ID" value="ETL43497.1"/>
    <property type="molecule type" value="Genomic_DNA"/>
</dbReference>
<reference evidence="1 2" key="1">
    <citation type="submission" date="2013-11" db="EMBL/GenBank/DDBJ databases">
        <title>The Genome Sequence of Phytophthora parasitica CJ05E6.</title>
        <authorList>
            <consortium name="The Broad Institute Genomics Platform"/>
            <person name="Russ C."/>
            <person name="Tyler B."/>
            <person name="Panabieres F."/>
            <person name="Shan W."/>
            <person name="Tripathy S."/>
            <person name="Grunwald N."/>
            <person name="Machado M."/>
            <person name="Johnson C.S."/>
            <person name="Arredondo F."/>
            <person name="Hong C."/>
            <person name="Coffey M."/>
            <person name="Young S.K."/>
            <person name="Zeng Q."/>
            <person name="Gargeya S."/>
            <person name="Fitzgerald M."/>
            <person name="Abouelleil A."/>
            <person name="Alvarado L."/>
            <person name="Chapman S.B."/>
            <person name="Gainer-Dewar J."/>
            <person name="Goldberg J."/>
            <person name="Griggs A."/>
            <person name="Gujja S."/>
            <person name="Hansen M."/>
            <person name="Howarth C."/>
            <person name="Imamovic A."/>
            <person name="Ireland A."/>
            <person name="Larimer J."/>
            <person name="McCowan C."/>
            <person name="Murphy C."/>
            <person name="Pearson M."/>
            <person name="Poon T.W."/>
            <person name="Priest M."/>
            <person name="Roberts A."/>
            <person name="Saif S."/>
            <person name="Shea T."/>
            <person name="Sykes S."/>
            <person name="Wortman J."/>
            <person name="Nusbaum C."/>
            <person name="Birren B."/>
        </authorList>
    </citation>
    <scope>NUCLEOTIDE SEQUENCE [LARGE SCALE GENOMIC DNA]</scope>
    <source>
        <strain evidence="1 2">CJ05E6</strain>
    </source>
</reference>
<evidence type="ECO:0000313" key="2">
    <source>
        <dbReference type="Proteomes" id="UP000053864"/>
    </source>
</evidence>
<dbReference type="Proteomes" id="UP000053864">
    <property type="component" value="Unassembled WGS sequence"/>
</dbReference>
<proteinExistence type="predicted"/>
<evidence type="ECO:0008006" key="3">
    <source>
        <dbReference type="Google" id="ProtNLM"/>
    </source>
</evidence>
<accession>W2JCM3</accession>
<dbReference type="VEuPathDB" id="FungiDB:PPTG_02315"/>
<dbReference type="PANTHER" id="PTHR33889:SF7">
    <property type="entry name" value="OS04G0681850 PROTEIN"/>
    <property type="match status" value="1"/>
</dbReference>
<dbReference type="PANTHER" id="PTHR33889">
    <property type="entry name" value="OS04G0681850 PROTEIN"/>
    <property type="match status" value="1"/>
</dbReference>
<evidence type="ECO:0000313" key="1">
    <source>
        <dbReference type="EMBL" id="ETL43497.1"/>
    </source>
</evidence>
<sequence length="151" mass="16551">MDLGPDPPPLDHEGIIRFLLERMTDGKLPRGCINDAAAHFGCTRQTVSSVFHAKEKEPRESARGIGRVWIPDAIQEAVPAIKRTSYRVLAAATGIPRSTLARAKANKDGIRRATGSVKPYLTSDQIAPAHRVCTFICGGRCCRNVQVQLYK</sequence>
<name>W2JCM3_PHYNI</name>